<keyword evidence="1" id="KW-0489">Methyltransferase</keyword>
<dbReference type="GO" id="GO:0008168">
    <property type="term" value="F:methyltransferase activity"/>
    <property type="evidence" value="ECO:0007669"/>
    <property type="project" value="UniProtKB-KW"/>
</dbReference>
<dbReference type="InterPro" id="IPR029063">
    <property type="entry name" value="SAM-dependent_MTases_sf"/>
</dbReference>
<protein>
    <submittedName>
        <fullName evidence="1">Methyltransferase family protein</fullName>
    </submittedName>
</protein>
<organism evidence="1 2">
    <name type="scientific">Dongia mobilis</name>
    <dbReference type="NCBI Taxonomy" id="578943"/>
    <lineage>
        <taxon>Bacteria</taxon>
        <taxon>Pseudomonadati</taxon>
        <taxon>Pseudomonadota</taxon>
        <taxon>Alphaproteobacteria</taxon>
        <taxon>Rhodospirillales</taxon>
        <taxon>Dongiaceae</taxon>
        <taxon>Dongia</taxon>
    </lineage>
</organism>
<proteinExistence type="predicted"/>
<dbReference type="GO" id="GO:0032259">
    <property type="term" value="P:methylation"/>
    <property type="evidence" value="ECO:0007669"/>
    <property type="project" value="UniProtKB-KW"/>
</dbReference>
<evidence type="ECO:0000313" key="1">
    <source>
        <dbReference type="EMBL" id="TDQ86314.1"/>
    </source>
</evidence>
<evidence type="ECO:0000313" key="2">
    <source>
        <dbReference type="Proteomes" id="UP000295783"/>
    </source>
</evidence>
<reference evidence="1 2" key="1">
    <citation type="submission" date="2019-03" db="EMBL/GenBank/DDBJ databases">
        <title>Genomic Encyclopedia of Type Strains, Phase III (KMG-III): the genomes of soil and plant-associated and newly described type strains.</title>
        <authorList>
            <person name="Whitman W."/>
        </authorList>
    </citation>
    <scope>NUCLEOTIDE SEQUENCE [LARGE SCALE GENOMIC DNA]</scope>
    <source>
        <strain evidence="1 2">CGMCC 1.7660</strain>
    </source>
</reference>
<dbReference type="Proteomes" id="UP000295783">
    <property type="component" value="Unassembled WGS sequence"/>
</dbReference>
<dbReference type="SUPFAM" id="SSF53335">
    <property type="entry name" value="S-adenosyl-L-methionine-dependent methyltransferases"/>
    <property type="match status" value="1"/>
</dbReference>
<dbReference type="EMBL" id="SNYW01000001">
    <property type="protein sequence ID" value="TDQ86314.1"/>
    <property type="molecule type" value="Genomic_DNA"/>
</dbReference>
<accession>A0A4R6WWY9</accession>
<keyword evidence="1" id="KW-0808">Transferase</keyword>
<keyword evidence="2" id="KW-1185">Reference proteome</keyword>
<sequence length="295" mass="32090">MTLQSGAMIHAFLSRPGRRRLILGLRTLFGRRPMGFFIPYRYAANVAVPGPYAAADDLCRAALPAMREALADLGRHRDALLSIGSDAAPPAPRWRQDWFAPLDAAMLHGFIHRHRPRVLIEVGSGHSTRFAARAIADCGLTTRHVAIDPAPRADIAALPVELHRKLLADTDPALTDGLGSGDILFIDSSHILMPGSDVDQLFNRVLPRLAPGVIVHVHDIFLPEDYPPAWHWRGYNEQSALLPLLTGGGFRLLFGSHFAARNLAAEIAATPLGALPPDISAAPATSFWMQRAGRD</sequence>
<dbReference type="AlphaFoldDB" id="A0A4R6WWY9"/>
<gene>
    <name evidence="1" type="ORF">A8950_0005</name>
</gene>
<name>A0A4R6WWY9_9PROT</name>
<dbReference type="Gene3D" id="3.40.50.150">
    <property type="entry name" value="Vaccinia Virus protein VP39"/>
    <property type="match status" value="1"/>
</dbReference>
<comment type="caution">
    <text evidence="1">The sequence shown here is derived from an EMBL/GenBank/DDBJ whole genome shotgun (WGS) entry which is preliminary data.</text>
</comment>
<dbReference type="Pfam" id="PF13578">
    <property type="entry name" value="Methyltransf_24"/>
    <property type="match status" value="1"/>
</dbReference>